<reference evidence="5 6" key="1">
    <citation type="submission" date="2015-04" db="EMBL/GenBank/DDBJ databases">
        <title>Genome sequence of Ceratocystis platani, a major pathogen of plane trees.</title>
        <authorList>
            <person name="Belbahri L."/>
        </authorList>
    </citation>
    <scope>NUCLEOTIDE SEQUENCE [LARGE SCALE GENOMIC DNA]</scope>
    <source>
        <strain evidence="5 6">CFO</strain>
    </source>
</reference>
<dbReference type="FunFam" id="6.10.250.3450:FF:000001">
    <property type="entry name" value="60S ribosomal protein L35"/>
    <property type="match status" value="1"/>
</dbReference>
<dbReference type="OrthoDB" id="17089at2759"/>
<feature type="region of interest" description="Disordered" evidence="4">
    <location>
        <begin position="37"/>
        <end position="58"/>
    </location>
</feature>
<dbReference type="GO" id="GO:0005743">
    <property type="term" value="C:mitochondrial inner membrane"/>
    <property type="evidence" value="ECO:0007669"/>
    <property type="project" value="TreeGrafter"/>
</dbReference>
<comment type="caution">
    <text evidence="5">The sequence shown here is derived from an EMBL/GenBank/DDBJ whole genome shotgun (WGS) entry which is preliminary data.</text>
</comment>
<organism evidence="5 6">
    <name type="scientific">Ceratocystis fimbriata f. sp. platani</name>
    <dbReference type="NCBI Taxonomy" id="88771"/>
    <lineage>
        <taxon>Eukaryota</taxon>
        <taxon>Fungi</taxon>
        <taxon>Dikarya</taxon>
        <taxon>Ascomycota</taxon>
        <taxon>Pezizomycotina</taxon>
        <taxon>Sordariomycetes</taxon>
        <taxon>Hypocreomycetidae</taxon>
        <taxon>Microascales</taxon>
        <taxon>Ceratocystidaceae</taxon>
        <taxon>Ceratocystis</taxon>
    </lineage>
</organism>
<evidence type="ECO:0000256" key="3">
    <source>
        <dbReference type="ARBA" id="ARBA00023274"/>
    </source>
</evidence>
<protein>
    <submittedName>
        <fullName evidence="5">60S ribosomal protein L35</fullName>
    </submittedName>
</protein>
<dbReference type="InterPro" id="IPR001854">
    <property type="entry name" value="Ribosomal_uL29"/>
</dbReference>
<accession>A0A0F8AWX5</accession>
<dbReference type="NCBIfam" id="TIGR00012">
    <property type="entry name" value="L29"/>
    <property type="match status" value="1"/>
</dbReference>
<evidence type="ECO:0000256" key="4">
    <source>
        <dbReference type="SAM" id="MobiDB-lite"/>
    </source>
</evidence>
<dbReference type="Proteomes" id="UP000034841">
    <property type="component" value="Unassembled WGS sequence"/>
</dbReference>
<evidence type="ECO:0000256" key="2">
    <source>
        <dbReference type="ARBA" id="ARBA00022980"/>
    </source>
</evidence>
<dbReference type="InterPro" id="IPR007849">
    <property type="entry name" value="ATP10"/>
</dbReference>
<dbReference type="HAMAP" id="MF_00374">
    <property type="entry name" value="Ribosomal_uL29"/>
    <property type="match status" value="1"/>
</dbReference>
<keyword evidence="6" id="KW-1185">Reference proteome</keyword>
<evidence type="ECO:0000313" key="6">
    <source>
        <dbReference type="Proteomes" id="UP000034841"/>
    </source>
</evidence>
<dbReference type="InterPro" id="IPR036049">
    <property type="entry name" value="Ribosomal_uL29_sf"/>
</dbReference>
<dbReference type="EMBL" id="LBBL01000391">
    <property type="protein sequence ID" value="KKF92496.1"/>
    <property type="molecule type" value="Genomic_DNA"/>
</dbReference>
<dbReference type="SUPFAM" id="SSF46561">
    <property type="entry name" value="Ribosomal protein L29 (L29p)"/>
    <property type="match status" value="1"/>
</dbReference>
<dbReference type="Gene3D" id="6.10.250.3450">
    <property type="match status" value="1"/>
</dbReference>
<dbReference type="PANTHER" id="PTHR28106">
    <property type="entry name" value="MITOCHONDRIAL ATPASE COMPLEX SUBUNIT ATP10"/>
    <property type="match status" value="1"/>
</dbReference>
<evidence type="ECO:0000256" key="1">
    <source>
        <dbReference type="ARBA" id="ARBA00009254"/>
    </source>
</evidence>
<dbReference type="FunFam" id="1.10.287.310:FF:000002">
    <property type="entry name" value="60S ribosomal protein L35"/>
    <property type="match status" value="1"/>
</dbReference>
<dbReference type="GO" id="GO:0022625">
    <property type="term" value="C:cytosolic large ribosomal subunit"/>
    <property type="evidence" value="ECO:0007669"/>
    <property type="project" value="UniProtKB-ARBA"/>
</dbReference>
<dbReference type="AlphaFoldDB" id="A0A0F8AWX5"/>
<evidence type="ECO:0000313" key="5">
    <source>
        <dbReference type="EMBL" id="KKF92496.1"/>
    </source>
</evidence>
<gene>
    <name evidence="5" type="primary">RPL35</name>
    <name evidence="5" type="ORF">CFO_g5152</name>
</gene>
<name>A0A0F8AWX5_CERFI</name>
<dbReference type="PANTHER" id="PTHR28106:SF1">
    <property type="entry name" value="MITOCHONDRIAL ATPASE COMPLEX SUBUNIT ATP10"/>
    <property type="match status" value="1"/>
</dbReference>
<dbReference type="GO" id="GO:0006412">
    <property type="term" value="P:translation"/>
    <property type="evidence" value="ECO:0007669"/>
    <property type="project" value="InterPro"/>
</dbReference>
<sequence>MPLQIAPKRLLWHAAGHIGTRTSTIASIRLVQTEAPKTDAATSAAPKATTQDAPQINAPRSYGMKVEDFTPQPLPRPIGMLAPPRSGQNTGIDPRTLMQKREDLTNWDKHLVRREELKAKISRPYFRDWDNIKMHDGKSFIGPIRVFKAEKSLFFPNLHGVTLENSGLERDTTPVLTGNASIVALLSGRWAESQIDSWINPSKNPELAEVLKSNLEAQIVRCNIEENSIKAWMIKLFMSSIRRNFAEQDWSKYFVIKKGITDEIREHIGYLNSKVGYVYIVDQHCRIRWAGSGPPHPVENESLAKGLQRVVDELKKEKLDIVAKKNAIRDSLYKSHGIHSPDFKGPSLTLNDEIIPHCICLAKNTIRHIVTIIDTVALIKHVVCLGCFRIVGTILVNVITHIREQSTGKVKTGQLWNKKKEDLTKQLGELKTELGQLRIQKIVSSGSKLNKIHDLRKSIARVLTVVNAKQRAQLRLFYKGKKYAPLDLRAKQTRAIRRRLTKHEASSTLAKVQKRRTHFPQRTFAVKA</sequence>
<dbReference type="Pfam" id="PF05176">
    <property type="entry name" value="ATP-synt_10"/>
    <property type="match status" value="1"/>
</dbReference>
<keyword evidence="2 5" id="KW-0689">Ribosomal protein</keyword>
<dbReference type="GO" id="GO:0003735">
    <property type="term" value="F:structural constituent of ribosome"/>
    <property type="evidence" value="ECO:0007669"/>
    <property type="project" value="InterPro"/>
</dbReference>
<keyword evidence="3" id="KW-0687">Ribonucleoprotein</keyword>
<dbReference type="Pfam" id="PF00831">
    <property type="entry name" value="Ribosomal_L29"/>
    <property type="match status" value="1"/>
</dbReference>
<dbReference type="GO" id="GO:0033615">
    <property type="term" value="P:mitochondrial proton-transporting ATP synthase complex assembly"/>
    <property type="evidence" value="ECO:0007669"/>
    <property type="project" value="TreeGrafter"/>
</dbReference>
<proteinExistence type="inferred from homology"/>
<comment type="similarity">
    <text evidence="1">Belongs to the universal ribosomal protein uL29 family.</text>
</comment>
<dbReference type="GO" id="GO:0030684">
    <property type="term" value="C:preribosome"/>
    <property type="evidence" value="ECO:0007669"/>
    <property type="project" value="UniProtKB-ARBA"/>
</dbReference>
<dbReference type="CDD" id="cd00427">
    <property type="entry name" value="Ribosomal_L29_HIP"/>
    <property type="match status" value="1"/>
</dbReference>
<dbReference type="Gene3D" id="1.10.287.310">
    <property type="match status" value="1"/>
</dbReference>